<name>A0A853EPC2_9ACTO</name>
<accession>A0A853EPC2</accession>
<gene>
    <name evidence="1" type="ORF">HZZ05_08730</name>
</gene>
<dbReference type="RefSeq" id="WP_179900868.1">
    <property type="nucleotide sequence ID" value="NZ_JACBXV010000119.1"/>
</dbReference>
<reference evidence="1 2" key="1">
    <citation type="submission" date="2020-07" db="EMBL/GenBank/DDBJ databases">
        <title>MOT database genomes.</title>
        <authorList>
            <person name="Joseph S."/>
            <person name="Aduse-Opoku J."/>
            <person name="Hashim A."/>
            <person name="Wade W."/>
            <person name="Curtis M."/>
        </authorList>
    </citation>
    <scope>NUCLEOTIDE SEQUENCE [LARGE SCALE GENOMIC DNA]</scope>
    <source>
        <strain evidence="1 2">WMus004</strain>
    </source>
</reference>
<evidence type="ECO:0000313" key="1">
    <source>
        <dbReference type="EMBL" id="NYS69596.1"/>
    </source>
</evidence>
<comment type="caution">
    <text evidence="1">The sequence shown here is derived from an EMBL/GenBank/DDBJ whole genome shotgun (WGS) entry which is preliminary data.</text>
</comment>
<sequence length="306" mass="35021">MTEALYRERSEGPIARTHRTLPRKTKEGLIGQIENAFKKDMLAEKFPAHCKDGSTICGTDEGTAIRIIEAHVSGFEWPPREDIDDATLFDLIEFFAARVSTPKQGNYHEFYRHYELKFSEQEGKKCFREEIDLILKNGGTLFTLTTSGKIERIGTPELQEALSAQPSRTGDNTTDRLIDEARRLYRSPKATERQTGLEKLWDAFERIKTIEGEGDKKATTKALLQYIKSEPFRDYVNREMKQLTAIGNDFRIRHHEKSKHEISAPEAADYLFTRMSSLIMYLLKVSGRTGEVPQSAYSAQLDDIVF</sequence>
<proteinExistence type="predicted"/>
<dbReference type="Proteomes" id="UP000572528">
    <property type="component" value="Unassembled WGS sequence"/>
</dbReference>
<evidence type="ECO:0000313" key="2">
    <source>
        <dbReference type="Proteomes" id="UP000572528"/>
    </source>
</evidence>
<protein>
    <submittedName>
        <fullName evidence="1">Uncharacterized protein</fullName>
    </submittedName>
</protein>
<dbReference type="AlphaFoldDB" id="A0A853EPC2"/>
<dbReference type="EMBL" id="JACBXV010000119">
    <property type="protein sequence ID" value="NYS69596.1"/>
    <property type="molecule type" value="Genomic_DNA"/>
</dbReference>
<organism evidence="1 2">
    <name type="scientific">Actinomyces bowdenii</name>
    <dbReference type="NCBI Taxonomy" id="131109"/>
    <lineage>
        <taxon>Bacteria</taxon>
        <taxon>Bacillati</taxon>
        <taxon>Actinomycetota</taxon>
        <taxon>Actinomycetes</taxon>
        <taxon>Actinomycetales</taxon>
        <taxon>Actinomycetaceae</taxon>
        <taxon>Actinomyces</taxon>
    </lineage>
</organism>